<feature type="compositionally biased region" description="Polar residues" evidence="1">
    <location>
        <begin position="49"/>
        <end position="63"/>
    </location>
</feature>
<feature type="region of interest" description="Disordered" evidence="1">
    <location>
        <begin position="25"/>
        <end position="84"/>
    </location>
</feature>
<reference evidence="2 3" key="1">
    <citation type="submission" date="2020-03" db="EMBL/GenBank/DDBJ databases">
        <title>FDA dAtabase for Regulatory Grade micrObial Sequences (FDA-ARGOS): Supporting development and validation of Infectious Disease Dx tests.</title>
        <authorList>
            <person name="Campos J."/>
            <person name="Goldberg B."/>
            <person name="Tallon L."/>
            <person name="Sadzewicz L."/>
            <person name="Vavikolanu K."/>
            <person name="Mehta A."/>
            <person name="Aluvathingal J."/>
            <person name="Nadendla S."/>
            <person name="Nandy P."/>
            <person name="Geyer C."/>
            <person name="Yan Y."/>
            <person name="Sichtig H."/>
        </authorList>
    </citation>
    <scope>NUCLEOTIDE SEQUENCE [LARGE SCALE GENOMIC DNA]</scope>
    <source>
        <strain evidence="2 3">FDAARGOS_656</strain>
    </source>
</reference>
<evidence type="ECO:0000313" key="3">
    <source>
        <dbReference type="Proteomes" id="UP000536275"/>
    </source>
</evidence>
<organism evidence="2 3">
    <name type="scientific">Candida albicans</name>
    <name type="common">Yeast</name>
    <dbReference type="NCBI Taxonomy" id="5476"/>
    <lineage>
        <taxon>Eukaryota</taxon>
        <taxon>Fungi</taxon>
        <taxon>Dikarya</taxon>
        <taxon>Ascomycota</taxon>
        <taxon>Saccharomycotina</taxon>
        <taxon>Pichiomycetes</taxon>
        <taxon>Debaryomycetaceae</taxon>
        <taxon>Candida/Lodderomyces clade</taxon>
        <taxon>Candida</taxon>
    </lineage>
</organism>
<feature type="region of interest" description="Disordered" evidence="1">
    <location>
        <begin position="534"/>
        <end position="596"/>
    </location>
</feature>
<evidence type="ECO:0000313" key="2">
    <source>
        <dbReference type="EMBL" id="KAF6072600.1"/>
    </source>
</evidence>
<comment type="caution">
    <text evidence="2">The sequence shown here is derived from an EMBL/GenBank/DDBJ whole genome shotgun (WGS) entry which is preliminary data.</text>
</comment>
<name>A0A8H6F5X3_CANAX</name>
<accession>A0A8H6F5X3</accession>
<protein>
    <submittedName>
        <fullName evidence="2">Transcription factor IRO1</fullName>
    </submittedName>
</protein>
<feature type="compositionally biased region" description="Basic and acidic residues" evidence="1">
    <location>
        <begin position="25"/>
        <end position="40"/>
    </location>
</feature>
<gene>
    <name evidence="2" type="primary">IRO1</name>
    <name evidence="2" type="ORF">FOB64_000625</name>
</gene>
<evidence type="ECO:0000256" key="1">
    <source>
        <dbReference type="SAM" id="MobiDB-lite"/>
    </source>
</evidence>
<feature type="compositionally biased region" description="Low complexity" evidence="1">
    <location>
        <begin position="434"/>
        <end position="461"/>
    </location>
</feature>
<dbReference type="EMBL" id="JABWAD010000007">
    <property type="protein sequence ID" value="KAF6072600.1"/>
    <property type="molecule type" value="Genomic_DNA"/>
</dbReference>
<sequence length="596" mass="65364">MLDRLNRKQSKERFVNKIPISTTKIDKSLEHTRRDDESNNAKRGVNPDESYSSDTSFTPTVVSGTEDAALTRTSTNRQRQGKSSFKSFFRTMSLKVNSKTRNKDRKTKEELAAEKALAELRNLPRNPLDLELNELHVASNFNEVRKIIDDIFIDENHDAASKAIRISTQNKSFSAMEKPYSLTKIKSLQTEDDYSLPITSFIIETLEENSIHADLSHNDNAITSTDILIEEEEEMEQEEEEEMLNYDDLDVISDKIDEVGAESSISTSNDRGIIANATANGPIIVGDSTESVDTSNIENRKLVVVNSTPDDHDYYATNDMNDNFITPNPSNESVETLAGVYKDFEVTNATEANTEAGKTTDINAETSNAIDAVADTENKVTAEDDATDTVNTGESMTDTTTSTTDNKNDKEVDKEVENAVDSNVTTNDTIPDKAANIDNESSSDNSIDATTANTTNTNNFNDAEVNTEATNTIVDNVTNDKFNSVDVSTTTPTATTVSGIPTADEMTNNVNTNRISTATVDSFTGKTGENYESFITNAGKDSNDNNADLKTPTNNSATTTTNTQSGVSNKKSNSKTGSSEQNPFQKKLMNYLNSLN</sequence>
<dbReference type="AlphaFoldDB" id="A0A8H6F5X3"/>
<feature type="region of interest" description="Disordered" evidence="1">
    <location>
        <begin position="424"/>
        <end position="461"/>
    </location>
</feature>
<feature type="compositionally biased region" description="Polar residues" evidence="1">
    <location>
        <begin position="534"/>
        <end position="548"/>
    </location>
</feature>
<dbReference type="SMR" id="A0A8H6F5X3"/>
<proteinExistence type="predicted"/>
<feature type="region of interest" description="Disordered" evidence="1">
    <location>
        <begin position="378"/>
        <end position="411"/>
    </location>
</feature>
<dbReference type="Proteomes" id="UP000536275">
    <property type="component" value="Unassembled WGS sequence"/>
</dbReference>
<feature type="compositionally biased region" description="Polar residues" evidence="1">
    <location>
        <begin position="71"/>
        <end position="84"/>
    </location>
</feature>
<feature type="compositionally biased region" description="Low complexity" evidence="1">
    <location>
        <begin position="551"/>
        <end position="579"/>
    </location>
</feature>